<evidence type="ECO:0000313" key="3">
    <source>
        <dbReference type="Proteomes" id="UP000599179"/>
    </source>
</evidence>
<accession>A0ABQ1SIY3</accession>
<name>A0ABQ1SIY3_9FLAO</name>
<proteinExistence type="predicted"/>
<dbReference type="RefSeq" id="WP_188459231.1">
    <property type="nucleotide sequence ID" value="NZ_BMGM01000010.1"/>
</dbReference>
<dbReference type="EMBL" id="BMGM01000010">
    <property type="protein sequence ID" value="GGE41912.1"/>
    <property type="molecule type" value="Genomic_DNA"/>
</dbReference>
<sequence>MKILTVTCHGVYNHGAILQEYALLKYLKQLGHEAQAINYQPKYLVDSYRFFGVPSPKWQSNFIKRAVYVAAKLPKHLSNLKRYKAFDKFSSNYIDETKVIYQSNEDLIRNLPLADAYICGSDQIWNTLFQNGKDPAFYLDFVPEDKIKFSYAASFATDHLHDGYEDFVYQKAKKLDHISVRESSGVKILEDICIKNSTRVMDPVFLLNKQFWIDEFVKPIPEDFILIYDFDTNTDLKNAALRLAREKGWKIFGLNKNLTYADEIFWSCDPAMFLTLLYHSKFVLCNSFHALAFSLIFEKQFVVFNRNVGINTRMKDLLNSLNLDTRMGTTTMEGEIDYKDVNIKINELIKTSKDFIEKALN</sequence>
<comment type="caution">
    <text evidence="2">The sequence shown here is derived from an EMBL/GenBank/DDBJ whole genome shotgun (WGS) entry which is preliminary data.</text>
</comment>
<dbReference type="InterPro" id="IPR007345">
    <property type="entry name" value="Polysacch_pyruvyl_Trfase"/>
</dbReference>
<evidence type="ECO:0000259" key="1">
    <source>
        <dbReference type="Pfam" id="PF04230"/>
    </source>
</evidence>
<dbReference type="Proteomes" id="UP000599179">
    <property type="component" value="Unassembled WGS sequence"/>
</dbReference>
<dbReference type="Pfam" id="PF04230">
    <property type="entry name" value="PS_pyruv_trans"/>
    <property type="match status" value="1"/>
</dbReference>
<protein>
    <recommendedName>
        <fullName evidence="1">Polysaccharide pyruvyl transferase domain-containing protein</fullName>
    </recommendedName>
</protein>
<feature type="domain" description="Polysaccharide pyruvyl transferase" evidence="1">
    <location>
        <begin position="13"/>
        <end position="306"/>
    </location>
</feature>
<organism evidence="2 3">
    <name type="scientific">Psychroflexus planctonicus</name>
    <dbReference type="NCBI Taxonomy" id="1526575"/>
    <lineage>
        <taxon>Bacteria</taxon>
        <taxon>Pseudomonadati</taxon>
        <taxon>Bacteroidota</taxon>
        <taxon>Flavobacteriia</taxon>
        <taxon>Flavobacteriales</taxon>
        <taxon>Flavobacteriaceae</taxon>
        <taxon>Psychroflexus</taxon>
    </lineage>
</organism>
<reference evidence="3" key="1">
    <citation type="journal article" date="2019" name="Int. J. Syst. Evol. Microbiol.">
        <title>The Global Catalogue of Microorganisms (GCM) 10K type strain sequencing project: providing services to taxonomists for standard genome sequencing and annotation.</title>
        <authorList>
            <consortium name="The Broad Institute Genomics Platform"/>
            <consortium name="The Broad Institute Genome Sequencing Center for Infectious Disease"/>
            <person name="Wu L."/>
            <person name="Ma J."/>
        </authorList>
    </citation>
    <scope>NUCLEOTIDE SEQUENCE [LARGE SCALE GENOMIC DNA]</scope>
    <source>
        <strain evidence="3">CGMCC 1.12931</strain>
    </source>
</reference>
<gene>
    <name evidence="2" type="ORF">GCM10010832_22460</name>
</gene>
<keyword evidence="3" id="KW-1185">Reference proteome</keyword>
<evidence type="ECO:0000313" key="2">
    <source>
        <dbReference type="EMBL" id="GGE41912.1"/>
    </source>
</evidence>